<proteinExistence type="predicted"/>
<organism evidence="2 3">
    <name type="scientific">Acer negundo</name>
    <name type="common">Box elder</name>
    <dbReference type="NCBI Taxonomy" id="4023"/>
    <lineage>
        <taxon>Eukaryota</taxon>
        <taxon>Viridiplantae</taxon>
        <taxon>Streptophyta</taxon>
        <taxon>Embryophyta</taxon>
        <taxon>Tracheophyta</taxon>
        <taxon>Spermatophyta</taxon>
        <taxon>Magnoliopsida</taxon>
        <taxon>eudicotyledons</taxon>
        <taxon>Gunneridae</taxon>
        <taxon>Pentapetalae</taxon>
        <taxon>rosids</taxon>
        <taxon>malvids</taxon>
        <taxon>Sapindales</taxon>
        <taxon>Sapindaceae</taxon>
        <taxon>Hippocastanoideae</taxon>
        <taxon>Acereae</taxon>
        <taxon>Acer</taxon>
    </lineage>
</organism>
<feature type="compositionally biased region" description="Low complexity" evidence="1">
    <location>
        <begin position="107"/>
        <end position="116"/>
    </location>
</feature>
<reference evidence="2" key="2">
    <citation type="submission" date="2023-02" db="EMBL/GenBank/DDBJ databases">
        <authorList>
            <person name="Swenson N.G."/>
            <person name="Wegrzyn J.L."/>
            <person name="Mcevoy S.L."/>
        </authorList>
    </citation>
    <scope>NUCLEOTIDE SEQUENCE</scope>
    <source>
        <strain evidence="2">91603</strain>
        <tissue evidence="2">Leaf</tissue>
    </source>
</reference>
<keyword evidence="3" id="KW-1185">Reference proteome</keyword>
<evidence type="ECO:0000256" key="1">
    <source>
        <dbReference type="SAM" id="MobiDB-lite"/>
    </source>
</evidence>
<comment type="caution">
    <text evidence="2">The sequence shown here is derived from an EMBL/GenBank/DDBJ whole genome shotgun (WGS) entry which is preliminary data.</text>
</comment>
<evidence type="ECO:0000313" key="2">
    <source>
        <dbReference type="EMBL" id="KAI9188530.1"/>
    </source>
</evidence>
<reference evidence="2" key="1">
    <citation type="journal article" date="2022" name="Plant J.">
        <title>Strategies of tolerance reflected in two North American maple genomes.</title>
        <authorList>
            <person name="McEvoy S.L."/>
            <person name="Sezen U.U."/>
            <person name="Trouern-Trend A."/>
            <person name="McMahon S.M."/>
            <person name="Schaberg P.G."/>
            <person name="Yang J."/>
            <person name="Wegrzyn J.L."/>
            <person name="Swenson N.G."/>
        </authorList>
    </citation>
    <scope>NUCLEOTIDE SEQUENCE</scope>
    <source>
        <strain evidence="2">91603</strain>
    </source>
</reference>
<protein>
    <submittedName>
        <fullName evidence="2">Uncharacterized protein</fullName>
    </submittedName>
</protein>
<gene>
    <name evidence="2" type="ORF">LWI28_019525</name>
</gene>
<feature type="region of interest" description="Disordered" evidence="1">
    <location>
        <begin position="96"/>
        <end position="117"/>
    </location>
</feature>
<sequence length="187" mass="21128">MESDDENEIGGWDRVVSQLRIFVNVLPSPRAVTVSIVVASNCGRLRRRYLLSLCLIARIYCLIEEVADNRCRGLLKLYPRVLEALKRTSLPFRRKLPAGTDEEADESAPASSEAENPPIPCLTISPYAITEQFMNRLINEHKIDYIIHGTVMILVYFRMGLMLMPWQSKLAVTSRLSALKLAPAQIL</sequence>
<dbReference type="AlphaFoldDB" id="A0AAD5J8P5"/>
<dbReference type="Proteomes" id="UP001064489">
    <property type="component" value="Unassembled WGS sequence"/>
</dbReference>
<accession>A0AAD5J8P5</accession>
<dbReference type="EMBL" id="JAJSOW010000069">
    <property type="protein sequence ID" value="KAI9188530.1"/>
    <property type="molecule type" value="Genomic_DNA"/>
</dbReference>
<evidence type="ECO:0000313" key="3">
    <source>
        <dbReference type="Proteomes" id="UP001064489"/>
    </source>
</evidence>
<name>A0AAD5J8P5_ACENE</name>